<comment type="caution">
    <text evidence="1">The sequence shown here is derived from an EMBL/GenBank/DDBJ whole genome shotgun (WGS) entry which is preliminary data.</text>
</comment>
<dbReference type="EMBL" id="BOOG01000024">
    <property type="protein sequence ID" value="GIH70686.1"/>
    <property type="molecule type" value="Genomic_DNA"/>
</dbReference>
<reference evidence="1" key="1">
    <citation type="submission" date="2021-01" db="EMBL/GenBank/DDBJ databases">
        <title>Whole genome shotgun sequence of Sphaerimonospora thailandensis NBRC 107569.</title>
        <authorList>
            <person name="Komaki H."/>
            <person name="Tamura T."/>
        </authorList>
    </citation>
    <scope>NUCLEOTIDE SEQUENCE</scope>
    <source>
        <strain evidence="1">NBRC 107569</strain>
    </source>
</reference>
<keyword evidence="2" id="KW-1185">Reference proteome</keyword>
<proteinExistence type="predicted"/>
<gene>
    <name evidence="1" type="ORF">Mth01_29390</name>
</gene>
<name>A0A8J3RAC9_9ACTN</name>
<organism evidence="1 2">
    <name type="scientific">Sphaerimonospora thailandensis</name>
    <dbReference type="NCBI Taxonomy" id="795644"/>
    <lineage>
        <taxon>Bacteria</taxon>
        <taxon>Bacillati</taxon>
        <taxon>Actinomycetota</taxon>
        <taxon>Actinomycetes</taxon>
        <taxon>Streptosporangiales</taxon>
        <taxon>Streptosporangiaceae</taxon>
        <taxon>Sphaerimonospora</taxon>
    </lineage>
</organism>
<protein>
    <submittedName>
        <fullName evidence="1">Uncharacterized protein</fullName>
    </submittedName>
</protein>
<evidence type="ECO:0000313" key="1">
    <source>
        <dbReference type="EMBL" id="GIH70686.1"/>
    </source>
</evidence>
<dbReference type="AlphaFoldDB" id="A0A8J3RAC9"/>
<dbReference type="Proteomes" id="UP000610966">
    <property type="component" value="Unassembled WGS sequence"/>
</dbReference>
<sequence length="56" mass="6290">MDTFRVESRDHPPNRWWEWFSSTADELGSPGTRKPVTVGEVTGSAEVWSSGRPCLP</sequence>
<accession>A0A8J3RAC9</accession>
<evidence type="ECO:0000313" key="2">
    <source>
        <dbReference type="Proteomes" id="UP000610966"/>
    </source>
</evidence>